<proteinExistence type="predicted"/>
<sequence length="291" mass="31575">MDRSADQLTPPITVFLLDDHEIVRRGLIDLLESHDGFRVVGEAGTAAEALRRIPTLAPQVALLDARLPDGSGIDVCREVQVSSPGTRCLILTSYDDDDALFAAVMAGASGYLLKQIRGPSLTEAVAHVAAGHSLIDPALVERLLERIRRPAADETHAGQGTHGGHGSLDGHDARQGHGRRNGRAGPWTPADSLTDREEEILGLIAEGLTNRQIGVRLHLAEKTVKNYVSGLLAKLGFERRTQAAVYGAQHGHDPEQDDHHSNHHDARHDIRHDTGHDTGHDAQWADRRGRP</sequence>
<dbReference type="PANTHER" id="PTHR43214">
    <property type="entry name" value="TWO-COMPONENT RESPONSE REGULATOR"/>
    <property type="match status" value="1"/>
</dbReference>
<gene>
    <name evidence="9" type="ORF">GCM10009858_00520</name>
</gene>
<evidence type="ECO:0000259" key="7">
    <source>
        <dbReference type="PROSITE" id="PS50043"/>
    </source>
</evidence>
<keyword evidence="3" id="KW-0238">DNA-binding</keyword>
<dbReference type="SUPFAM" id="SSF46894">
    <property type="entry name" value="C-terminal effector domain of the bipartite response regulators"/>
    <property type="match status" value="1"/>
</dbReference>
<evidence type="ECO:0000256" key="4">
    <source>
        <dbReference type="ARBA" id="ARBA00023163"/>
    </source>
</evidence>
<dbReference type="InterPro" id="IPR039420">
    <property type="entry name" value="WalR-like"/>
</dbReference>
<feature type="region of interest" description="Disordered" evidence="6">
    <location>
        <begin position="153"/>
        <end position="192"/>
    </location>
</feature>
<evidence type="ECO:0000259" key="8">
    <source>
        <dbReference type="PROSITE" id="PS50110"/>
    </source>
</evidence>
<dbReference type="InterPro" id="IPR011006">
    <property type="entry name" value="CheY-like_superfamily"/>
</dbReference>
<evidence type="ECO:0000256" key="1">
    <source>
        <dbReference type="ARBA" id="ARBA00022553"/>
    </source>
</evidence>
<dbReference type="SMART" id="SM00448">
    <property type="entry name" value="REC"/>
    <property type="match status" value="1"/>
</dbReference>
<evidence type="ECO:0000256" key="2">
    <source>
        <dbReference type="ARBA" id="ARBA00023015"/>
    </source>
</evidence>
<dbReference type="PROSITE" id="PS50043">
    <property type="entry name" value="HTH_LUXR_2"/>
    <property type="match status" value="1"/>
</dbReference>
<dbReference type="PANTHER" id="PTHR43214:SF24">
    <property type="entry name" value="TRANSCRIPTIONAL REGULATORY PROTEIN NARL-RELATED"/>
    <property type="match status" value="1"/>
</dbReference>
<dbReference type="SUPFAM" id="SSF52172">
    <property type="entry name" value="CheY-like"/>
    <property type="match status" value="1"/>
</dbReference>
<evidence type="ECO:0000313" key="9">
    <source>
        <dbReference type="EMBL" id="GAA2467268.1"/>
    </source>
</evidence>
<dbReference type="PRINTS" id="PR00038">
    <property type="entry name" value="HTHLUXR"/>
</dbReference>
<keyword evidence="4" id="KW-0804">Transcription</keyword>
<keyword evidence="2" id="KW-0805">Transcription regulation</keyword>
<evidence type="ECO:0000313" key="10">
    <source>
        <dbReference type="Proteomes" id="UP001500730"/>
    </source>
</evidence>
<evidence type="ECO:0000256" key="3">
    <source>
        <dbReference type="ARBA" id="ARBA00023125"/>
    </source>
</evidence>
<dbReference type="Gene3D" id="3.40.50.2300">
    <property type="match status" value="1"/>
</dbReference>
<evidence type="ECO:0000256" key="6">
    <source>
        <dbReference type="SAM" id="MobiDB-lite"/>
    </source>
</evidence>
<dbReference type="InterPro" id="IPR001789">
    <property type="entry name" value="Sig_transdc_resp-reg_receiver"/>
</dbReference>
<dbReference type="CDD" id="cd06170">
    <property type="entry name" value="LuxR_C_like"/>
    <property type="match status" value="1"/>
</dbReference>
<organism evidence="9 10">
    <name type="scientific">Terrabacter carboxydivorans</name>
    <dbReference type="NCBI Taxonomy" id="619730"/>
    <lineage>
        <taxon>Bacteria</taxon>
        <taxon>Bacillati</taxon>
        <taxon>Actinomycetota</taxon>
        <taxon>Actinomycetes</taxon>
        <taxon>Micrococcales</taxon>
        <taxon>Intrasporangiaceae</taxon>
        <taxon>Terrabacter</taxon>
    </lineage>
</organism>
<dbReference type="SMART" id="SM00421">
    <property type="entry name" value="HTH_LUXR"/>
    <property type="match status" value="1"/>
</dbReference>
<keyword evidence="1 5" id="KW-0597">Phosphoprotein</keyword>
<feature type="domain" description="Response regulatory" evidence="8">
    <location>
        <begin position="13"/>
        <end position="129"/>
    </location>
</feature>
<dbReference type="RefSeq" id="WP_344252105.1">
    <property type="nucleotide sequence ID" value="NZ_BAAARE010000001.1"/>
</dbReference>
<protein>
    <submittedName>
        <fullName evidence="9">Response regulator transcription factor</fullName>
    </submittedName>
</protein>
<comment type="caution">
    <text evidence="9">The sequence shown here is derived from an EMBL/GenBank/DDBJ whole genome shotgun (WGS) entry which is preliminary data.</text>
</comment>
<dbReference type="InterPro" id="IPR000792">
    <property type="entry name" value="Tscrpt_reg_LuxR_C"/>
</dbReference>
<dbReference type="InterPro" id="IPR016032">
    <property type="entry name" value="Sig_transdc_resp-reg_C-effctor"/>
</dbReference>
<feature type="compositionally biased region" description="Basic and acidic residues" evidence="6">
    <location>
        <begin position="250"/>
        <end position="291"/>
    </location>
</feature>
<name>A0ABN3KMK7_9MICO</name>
<dbReference type="CDD" id="cd17535">
    <property type="entry name" value="REC_NarL-like"/>
    <property type="match status" value="1"/>
</dbReference>
<dbReference type="PROSITE" id="PS50110">
    <property type="entry name" value="RESPONSE_REGULATORY"/>
    <property type="match status" value="1"/>
</dbReference>
<feature type="region of interest" description="Disordered" evidence="6">
    <location>
        <begin position="246"/>
        <end position="291"/>
    </location>
</feature>
<evidence type="ECO:0000256" key="5">
    <source>
        <dbReference type="PROSITE-ProRule" id="PRU00169"/>
    </source>
</evidence>
<dbReference type="Pfam" id="PF00196">
    <property type="entry name" value="GerE"/>
    <property type="match status" value="1"/>
</dbReference>
<dbReference type="Pfam" id="PF00072">
    <property type="entry name" value="Response_reg"/>
    <property type="match status" value="1"/>
</dbReference>
<keyword evidence="10" id="KW-1185">Reference proteome</keyword>
<accession>A0ABN3KMK7</accession>
<dbReference type="InterPro" id="IPR058245">
    <property type="entry name" value="NreC/VraR/RcsB-like_REC"/>
</dbReference>
<feature type="modified residue" description="4-aspartylphosphate" evidence="5">
    <location>
        <position position="64"/>
    </location>
</feature>
<reference evidence="9 10" key="1">
    <citation type="journal article" date="2019" name="Int. J. Syst. Evol. Microbiol.">
        <title>The Global Catalogue of Microorganisms (GCM) 10K type strain sequencing project: providing services to taxonomists for standard genome sequencing and annotation.</title>
        <authorList>
            <consortium name="The Broad Institute Genomics Platform"/>
            <consortium name="The Broad Institute Genome Sequencing Center for Infectious Disease"/>
            <person name="Wu L."/>
            <person name="Ma J."/>
        </authorList>
    </citation>
    <scope>NUCLEOTIDE SEQUENCE [LARGE SCALE GENOMIC DNA]</scope>
    <source>
        <strain evidence="9 10">JCM 16259</strain>
    </source>
</reference>
<dbReference type="Proteomes" id="UP001500730">
    <property type="component" value="Unassembled WGS sequence"/>
</dbReference>
<dbReference type="EMBL" id="BAAARE010000001">
    <property type="protein sequence ID" value="GAA2467268.1"/>
    <property type="molecule type" value="Genomic_DNA"/>
</dbReference>
<feature type="domain" description="HTH luxR-type" evidence="7">
    <location>
        <begin position="186"/>
        <end position="251"/>
    </location>
</feature>